<dbReference type="InterPro" id="IPR019619">
    <property type="entry name" value="DUF2490"/>
</dbReference>
<organism evidence="1 2">
    <name type="scientific">Nonlabens agnitus</name>
    <dbReference type="NCBI Taxonomy" id="870484"/>
    <lineage>
        <taxon>Bacteria</taxon>
        <taxon>Pseudomonadati</taxon>
        <taxon>Bacteroidota</taxon>
        <taxon>Flavobacteriia</taxon>
        <taxon>Flavobacteriales</taxon>
        <taxon>Flavobacteriaceae</taxon>
        <taxon>Nonlabens</taxon>
    </lineage>
</organism>
<dbReference type="Proteomes" id="UP000239532">
    <property type="component" value="Unassembled WGS sequence"/>
</dbReference>
<gene>
    <name evidence="1" type="ORF">BST86_01860</name>
</gene>
<protein>
    <recommendedName>
        <fullName evidence="3">DUF2490 domain-containing protein</fullName>
    </recommendedName>
</protein>
<evidence type="ECO:0008006" key="3">
    <source>
        <dbReference type="Google" id="ProtNLM"/>
    </source>
</evidence>
<dbReference type="OrthoDB" id="1118734at2"/>
<comment type="caution">
    <text evidence="1">The sequence shown here is derived from an EMBL/GenBank/DDBJ whole genome shotgun (WGS) entry which is preliminary data.</text>
</comment>
<name>A0A2S9WR02_9FLAO</name>
<keyword evidence="2" id="KW-1185">Reference proteome</keyword>
<evidence type="ECO:0000313" key="2">
    <source>
        <dbReference type="Proteomes" id="UP000239532"/>
    </source>
</evidence>
<sequence>MHYRLLVTLLLFTISVQAQRERYEHNSSWNTLSIKMDVKERLFVRSEFNFRRTNFIKDWEQIVLRPSIEYRLDKSITAATGYSYIKNYSYSNFSTPLDFKENNLWQQLFIQHSINQFEISHRLRFEERFRETIDSTDNRHIISKTDYSGRLRYRLIITIPLFSADNISVLAYDEVFLDFQKRFQPQKIDQNWIFLGLRFRESEHITISSGFHRINIPRENSSITNNIWETSITYTL</sequence>
<accession>A0A2S9WR02</accession>
<reference evidence="1 2" key="1">
    <citation type="submission" date="2016-11" db="EMBL/GenBank/DDBJ databases">
        <title>Trade-off between light-utilization and light-protection in marine flavobacteria.</title>
        <authorList>
            <person name="Kumagai Y."/>
        </authorList>
    </citation>
    <scope>NUCLEOTIDE SEQUENCE [LARGE SCALE GENOMIC DNA]</scope>
    <source>
        <strain evidence="1 2">JCM 17109</strain>
    </source>
</reference>
<dbReference type="AlphaFoldDB" id="A0A2S9WR02"/>
<evidence type="ECO:0000313" key="1">
    <source>
        <dbReference type="EMBL" id="PRP65920.1"/>
    </source>
</evidence>
<proteinExistence type="predicted"/>
<dbReference type="EMBL" id="MQUC01000003">
    <property type="protein sequence ID" value="PRP65920.1"/>
    <property type="molecule type" value="Genomic_DNA"/>
</dbReference>
<dbReference type="Pfam" id="PF10677">
    <property type="entry name" value="DUF2490"/>
    <property type="match status" value="1"/>
</dbReference>